<evidence type="ECO:0000256" key="2">
    <source>
        <dbReference type="ARBA" id="ARBA00022475"/>
    </source>
</evidence>
<protein>
    <recommendedName>
        <fullName evidence="12">Fluoride-specific ion channel</fullName>
    </recommendedName>
</protein>
<evidence type="ECO:0000256" key="7">
    <source>
        <dbReference type="ARBA" id="ARBA00023065"/>
    </source>
</evidence>
<comment type="function">
    <text evidence="12">Important for reducing fluoride concentration in the cell, thus reducing its toxicity.</text>
</comment>
<keyword evidence="8 12" id="KW-0472">Membrane</keyword>
<accession>A0A7W7B250</accession>
<keyword evidence="7" id="KW-0813">Transport</keyword>
<evidence type="ECO:0000256" key="6">
    <source>
        <dbReference type="ARBA" id="ARBA00023053"/>
    </source>
</evidence>
<dbReference type="Pfam" id="PF02537">
    <property type="entry name" value="CRCB"/>
    <property type="match status" value="1"/>
</dbReference>
<dbReference type="Proteomes" id="UP000566324">
    <property type="component" value="Unassembled WGS sequence"/>
</dbReference>
<keyword evidence="7" id="KW-0406">Ion transport</keyword>
<organism evidence="13 14">
    <name type="scientific">Sphingosinicella soli</name>
    <dbReference type="NCBI Taxonomy" id="333708"/>
    <lineage>
        <taxon>Bacteria</taxon>
        <taxon>Pseudomonadati</taxon>
        <taxon>Pseudomonadota</taxon>
        <taxon>Alphaproteobacteria</taxon>
        <taxon>Sphingomonadales</taxon>
        <taxon>Sphingosinicellaceae</taxon>
        <taxon>Sphingosinicella</taxon>
    </lineage>
</organism>
<keyword evidence="9" id="KW-0407">Ion channel</keyword>
<proteinExistence type="inferred from homology"/>
<comment type="catalytic activity">
    <reaction evidence="11">
        <text>fluoride(in) = fluoride(out)</text>
        <dbReference type="Rhea" id="RHEA:76159"/>
        <dbReference type="ChEBI" id="CHEBI:17051"/>
    </reaction>
    <physiologicalReaction direction="left-to-right" evidence="11">
        <dbReference type="Rhea" id="RHEA:76160"/>
    </physiologicalReaction>
</comment>
<evidence type="ECO:0000256" key="4">
    <source>
        <dbReference type="ARBA" id="ARBA00022692"/>
    </source>
</evidence>
<keyword evidence="6" id="KW-0915">Sodium</keyword>
<comment type="caution">
    <text evidence="13">The sequence shown here is derived from an EMBL/GenBank/DDBJ whole genome shotgun (WGS) entry which is preliminary data.</text>
</comment>
<comment type="subcellular location">
    <subcellularLocation>
        <location evidence="1">Cell membrane</location>
        <topology evidence="1">Multi-pass membrane protein</topology>
    </subcellularLocation>
</comment>
<dbReference type="AlphaFoldDB" id="A0A7W7B250"/>
<feature type="transmembrane region" description="Helical" evidence="12">
    <location>
        <begin position="29"/>
        <end position="48"/>
    </location>
</feature>
<dbReference type="EMBL" id="JACHNZ010000024">
    <property type="protein sequence ID" value="MBB4632611.1"/>
    <property type="molecule type" value="Genomic_DNA"/>
</dbReference>
<keyword evidence="3" id="KW-0997">Cell inner membrane</keyword>
<keyword evidence="4 12" id="KW-0812">Transmembrane</keyword>
<comment type="caution">
    <text evidence="12">Lacks conserved residue(s) required for the propagation of feature annotation.</text>
</comment>
<comment type="similarity">
    <text evidence="10 12">Belongs to the fluoride channel Fluc/FEX (TC 1.A.43) family.</text>
</comment>
<evidence type="ECO:0000256" key="5">
    <source>
        <dbReference type="ARBA" id="ARBA00022989"/>
    </source>
</evidence>
<feature type="transmembrane region" description="Helical" evidence="12">
    <location>
        <begin position="60"/>
        <end position="81"/>
    </location>
</feature>
<dbReference type="InterPro" id="IPR003691">
    <property type="entry name" value="FluC"/>
</dbReference>
<dbReference type="GO" id="GO:0034220">
    <property type="term" value="P:monoatomic ion transmembrane transport"/>
    <property type="evidence" value="ECO:0007669"/>
    <property type="project" value="UniProtKB-KW"/>
</dbReference>
<evidence type="ECO:0000256" key="10">
    <source>
        <dbReference type="ARBA" id="ARBA00035120"/>
    </source>
</evidence>
<dbReference type="GO" id="GO:0005886">
    <property type="term" value="C:plasma membrane"/>
    <property type="evidence" value="ECO:0007669"/>
    <property type="project" value="UniProtKB-SubCell"/>
</dbReference>
<sequence length="86" mass="8719">MTPRMIGHFLLVGTGGAFGAFTARGGSEPLRLLLGVGILGGFTTFSAFSLDLVTLADRGALLTAVGYAFLSVLASVAALYLGKALV</sequence>
<evidence type="ECO:0000256" key="9">
    <source>
        <dbReference type="ARBA" id="ARBA00023303"/>
    </source>
</evidence>
<evidence type="ECO:0000256" key="12">
    <source>
        <dbReference type="RuleBase" id="RU004340"/>
    </source>
</evidence>
<keyword evidence="5 12" id="KW-1133">Transmembrane helix</keyword>
<evidence type="ECO:0000256" key="11">
    <source>
        <dbReference type="ARBA" id="ARBA00035585"/>
    </source>
</evidence>
<keyword evidence="14" id="KW-1185">Reference proteome</keyword>
<evidence type="ECO:0000313" key="14">
    <source>
        <dbReference type="Proteomes" id="UP000566324"/>
    </source>
</evidence>
<name>A0A7W7B250_9SPHN</name>
<evidence type="ECO:0000256" key="1">
    <source>
        <dbReference type="ARBA" id="ARBA00004651"/>
    </source>
</evidence>
<reference evidence="13 14" key="1">
    <citation type="submission" date="2020-08" db="EMBL/GenBank/DDBJ databases">
        <title>Genomic Encyclopedia of Type Strains, Phase IV (KMG-IV): sequencing the most valuable type-strain genomes for metagenomic binning, comparative biology and taxonomic classification.</title>
        <authorList>
            <person name="Goeker M."/>
        </authorList>
    </citation>
    <scope>NUCLEOTIDE SEQUENCE [LARGE SCALE GENOMIC DNA]</scope>
    <source>
        <strain evidence="13 14">DSM 17328</strain>
    </source>
</reference>
<evidence type="ECO:0000313" key="13">
    <source>
        <dbReference type="EMBL" id="MBB4632611.1"/>
    </source>
</evidence>
<keyword evidence="2" id="KW-1003">Cell membrane</keyword>
<dbReference type="RefSeq" id="WP_184069461.1">
    <property type="nucleotide sequence ID" value="NZ_JACHNZ010000024.1"/>
</dbReference>
<evidence type="ECO:0000256" key="3">
    <source>
        <dbReference type="ARBA" id="ARBA00022519"/>
    </source>
</evidence>
<gene>
    <name evidence="13" type="ORF">GGQ98_002237</name>
</gene>
<evidence type="ECO:0000256" key="8">
    <source>
        <dbReference type="ARBA" id="ARBA00023136"/>
    </source>
</evidence>